<protein>
    <recommendedName>
        <fullName evidence="5">DUF3887 domain-containing protein</fullName>
    </recommendedName>
</protein>
<dbReference type="EMBL" id="BONY01000006">
    <property type="protein sequence ID" value="GIH03190.1"/>
    <property type="molecule type" value="Genomic_DNA"/>
</dbReference>
<reference evidence="3" key="1">
    <citation type="submission" date="2021-01" db="EMBL/GenBank/DDBJ databases">
        <title>Whole genome shotgun sequence of Rhizocola hellebori NBRC 109834.</title>
        <authorList>
            <person name="Komaki H."/>
            <person name="Tamura T."/>
        </authorList>
    </citation>
    <scope>NUCLEOTIDE SEQUENCE</scope>
    <source>
        <strain evidence="3">NBRC 109834</strain>
    </source>
</reference>
<evidence type="ECO:0000256" key="1">
    <source>
        <dbReference type="SAM" id="MobiDB-lite"/>
    </source>
</evidence>
<accession>A0A8J3VE17</accession>
<dbReference type="AlphaFoldDB" id="A0A8J3VE17"/>
<evidence type="ECO:0008006" key="5">
    <source>
        <dbReference type="Google" id="ProtNLM"/>
    </source>
</evidence>
<keyword evidence="2" id="KW-1133">Transmembrane helix</keyword>
<proteinExistence type="predicted"/>
<evidence type="ECO:0000313" key="4">
    <source>
        <dbReference type="Proteomes" id="UP000612899"/>
    </source>
</evidence>
<gene>
    <name evidence="3" type="ORF">Rhe02_12570</name>
</gene>
<evidence type="ECO:0000313" key="3">
    <source>
        <dbReference type="EMBL" id="GIH03190.1"/>
    </source>
</evidence>
<name>A0A8J3VE17_9ACTN</name>
<comment type="caution">
    <text evidence="3">The sequence shown here is derived from an EMBL/GenBank/DDBJ whole genome shotgun (WGS) entry which is preliminary data.</text>
</comment>
<organism evidence="3 4">
    <name type="scientific">Rhizocola hellebori</name>
    <dbReference type="NCBI Taxonomy" id="1392758"/>
    <lineage>
        <taxon>Bacteria</taxon>
        <taxon>Bacillati</taxon>
        <taxon>Actinomycetota</taxon>
        <taxon>Actinomycetes</taxon>
        <taxon>Micromonosporales</taxon>
        <taxon>Micromonosporaceae</taxon>
        <taxon>Rhizocola</taxon>
    </lineage>
</organism>
<feature type="region of interest" description="Disordered" evidence="1">
    <location>
        <begin position="1"/>
        <end position="26"/>
    </location>
</feature>
<dbReference type="RefSeq" id="WP_203907110.1">
    <property type="nucleotide sequence ID" value="NZ_BONY01000006.1"/>
</dbReference>
<sequence>MSVPPPVPAGPGLQEQGIQAPFPAPPNEGSGTRLGWALGIAGAAVVLCCGGGFVAFLGFGVTQVAALNEQSRVVVSEYLDALREDKFDDAYKLLCDSQQARQSREAFAAQQEDRPQIRGYDLGEFDINNSRLPVTERYADGSTDVVTYYLEPDSQTAQLEICGRE</sequence>
<keyword evidence="4" id="KW-1185">Reference proteome</keyword>
<evidence type="ECO:0000256" key="2">
    <source>
        <dbReference type="SAM" id="Phobius"/>
    </source>
</evidence>
<keyword evidence="2" id="KW-0812">Transmembrane</keyword>
<dbReference type="Proteomes" id="UP000612899">
    <property type="component" value="Unassembled WGS sequence"/>
</dbReference>
<keyword evidence="2" id="KW-0472">Membrane</keyword>
<feature type="transmembrane region" description="Helical" evidence="2">
    <location>
        <begin position="36"/>
        <end position="62"/>
    </location>
</feature>